<dbReference type="SUPFAM" id="SSF160909">
    <property type="entry name" value="ATP12-like"/>
    <property type="match status" value="1"/>
</dbReference>
<feature type="transmembrane region" description="Helical" evidence="6">
    <location>
        <begin position="243"/>
        <end position="260"/>
    </location>
</feature>
<dbReference type="GO" id="GO:0005739">
    <property type="term" value="C:mitochondrion"/>
    <property type="evidence" value="ECO:0007669"/>
    <property type="project" value="UniProtKB-SubCell"/>
</dbReference>
<proteinExistence type="inferred from homology"/>
<protein>
    <submittedName>
        <fullName evidence="7">3734_t:CDS:1</fullName>
    </submittedName>
</protein>
<evidence type="ECO:0000256" key="2">
    <source>
        <dbReference type="ARBA" id="ARBA00008231"/>
    </source>
</evidence>
<dbReference type="OrthoDB" id="5673at2759"/>
<comment type="subcellular location">
    <subcellularLocation>
        <location evidence="1">Mitochondrion</location>
    </subcellularLocation>
</comment>
<feature type="transmembrane region" description="Helical" evidence="6">
    <location>
        <begin position="178"/>
        <end position="199"/>
    </location>
</feature>
<dbReference type="InterPro" id="IPR037997">
    <property type="entry name" value="Dgk1-like"/>
</dbReference>
<dbReference type="GO" id="GO:0043461">
    <property type="term" value="P:proton-transporting ATP synthase complex assembly"/>
    <property type="evidence" value="ECO:0007669"/>
    <property type="project" value="InterPro"/>
</dbReference>
<dbReference type="EMBL" id="CAJVPQ010002130">
    <property type="protein sequence ID" value="CAG8584433.1"/>
    <property type="molecule type" value="Genomic_DNA"/>
</dbReference>
<keyword evidence="8" id="KW-1185">Reference proteome</keyword>
<dbReference type="AlphaFoldDB" id="A0A9N9G8D0"/>
<evidence type="ECO:0000256" key="1">
    <source>
        <dbReference type="ARBA" id="ARBA00004173"/>
    </source>
</evidence>
<organism evidence="7 8">
    <name type="scientific">Funneliformis caledonium</name>
    <dbReference type="NCBI Taxonomy" id="1117310"/>
    <lineage>
        <taxon>Eukaryota</taxon>
        <taxon>Fungi</taxon>
        <taxon>Fungi incertae sedis</taxon>
        <taxon>Mucoromycota</taxon>
        <taxon>Glomeromycotina</taxon>
        <taxon>Glomeromycetes</taxon>
        <taxon>Glomerales</taxon>
        <taxon>Glomeraceae</taxon>
        <taxon>Funneliformis</taxon>
    </lineage>
</organism>
<keyword evidence="3" id="KW-0809">Transit peptide</keyword>
<keyword evidence="6" id="KW-1133">Transmembrane helix</keyword>
<dbReference type="Gene3D" id="3.30.2180.10">
    <property type="entry name" value="ATP12-like"/>
    <property type="match status" value="1"/>
</dbReference>
<dbReference type="InterPro" id="IPR042272">
    <property type="entry name" value="ATP12_ATP_synth-F1-assembly_N"/>
</dbReference>
<accession>A0A9N9G8D0</accession>
<dbReference type="Proteomes" id="UP000789570">
    <property type="component" value="Unassembled WGS sequence"/>
</dbReference>
<feature type="transmembrane region" description="Helical" evidence="6">
    <location>
        <begin position="122"/>
        <end position="140"/>
    </location>
</feature>
<evidence type="ECO:0000256" key="4">
    <source>
        <dbReference type="ARBA" id="ARBA00023128"/>
    </source>
</evidence>
<dbReference type="Pfam" id="PF07542">
    <property type="entry name" value="ATP12"/>
    <property type="match status" value="1"/>
</dbReference>
<keyword evidence="6" id="KW-0472">Membrane</keyword>
<dbReference type="PANTHER" id="PTHR31303">
    <property type="entry name" value="CTP-DEPENDENT DIACYLGLYCEROL KINASE 1"/>
    <property type="match status" value="1"/>
</dbReference>
<sequence>MAIHRNLAAKNRMQKQKLNAAIRKQSALLETKLKNGKITDTYANKKRDISELSRKLLHSAIGFIVLLIYSDSETIAVRNNLLYMFAFVFSAEILRFFSKSFNEMYIRVLGFMMREREKTEKYNGVISYLIGCIGVLTLFPKDIASISILILSWCDTAASFVGRRWGNYTYKFRNGKSLAGTLGSMTVGSIAAFIFWGLLKHDPENSSWVEEKSLLPLPILTILTGTIGGMSELIDLWGLDDNLVIPLLSGTILWILLRGLGLGARRKVMLCSNLLIQIKRGFRINSSGTFQQLQLEKEGAVSQTKKVEKTLRKFWKQVSIQSNTDTQTYEILLDKRSLKTPGGSKLSIPYSKKILAYLIAGEWESQNHLLKQHSLPLTSLISRAIDAFDKDINTKQEVINNLLRCLDNDLICYQESYPDSLVELQQRHWVPILNWVQKTYNVEIKTTDGISGLKQPESTRKKLKDIIENFDSLKLSGFERATMLSKSFLIGLALVERKLSVEEASTASLIEIISQTMKWGKIENAHDVENESIKRQLGSVICAIMVSNN</sequence>
<feature type="transmembrane region" description="Helical" evidence="6">
    <location>
        <begin position="52"/>
        <end position="69"/>
    </location>
</feature>
<evidence type="ECO:0000256" key="3">
    <source>
        <dbReference type="ARBA" id="ARBA00022946"/>
    </source>
</evidence>
<dbReference type="PANTHER" id="PTHR31303:SF1">
    <property type="entry name" value="CTP-DEPENDENT DIACYLGLYCEROL KINASE 1"/>
    <property type="match status" value="1"/>
</dbReference>
<dbReference type="GO" id="GO:0006654">
    <property type="term" value="P:phosphatidic acid biosynthetic process"/>
    <property type="evidence" value="ECO:0007669"/>
    <property type="project" value="TreeGrafter"/>
</dbReference>
<feature type="transmembrane region" description="Helical" evidence="6">
    <location>
        <begin position="81"/>
        <end position="101"/>
    </location>
</feature>
<feature type="transmembrane region" description="Helical" evidence="6">
    <location>
        <begin position="146"/>
        <end position="166"/>
    </location>
</feature>
<evidence type="ECO:0000256" key="6">
    <source>
        <dbReference type="SAM" id="Phobius"/>
    </source>
</evidence>
<reference evidence="7" key="1">
    <citation type="submission" date="2021-06" db="EMBL/GenBank/DDBJ databases">
        <authorList>
            <person name="Kallberg Y."/>
            <person name="Tangrot J."/>
            <person name="Rosling A."/>
        </authorList>
    </citation>
    <scope>NUCLEOTIDE SEQUENCE</scope>
    <source>
        <strain evidence="7">UK204</strain>
    </source>
</reference>
<dbReference type="Gene3D" id="1.10.3580.10">
    <property type="entry name" value="ATP12 ATPase"/>
    <property type="match status" value="1"/>
</dbReference>
<evidence type="ECO:0000256" key="5">
    <source>
        <dbReference type="ARBA" id="ARBA00023186"/>
    </source>
</evidence>
<gene>
    <name evidence="7" type="ORF">FCALED_LOCUS7766</name>
</gene>
<evidence type="ECO:0000313" key="7">
    <source>
        <dbReference type="EMBL" id="CAG8584433.1"/>
    </source>
</evidence>
<dbReference type="InterPro" id="IPR023335">
    <property type="entry name" value="ATP12_ortho_dom_sf"/>
</dbReference>
<comment type="caution">
    <text evidence="7">The sequence shown here is derived from an EMBL/GenBank/DDBJ whole genome shotgun (WGS) entry which is preliminary data.</text>
</comment>
<keyword evidence="5" id="KW-0143">Chaperone</keyword>
<dbReference type="GO" id="GO:0004143">
    <property type="term" value="F:ATP-dependent diacylglycerol kinase activity"/>
    <property type="evidence" value="ECO:0007669"/>
    <property type="project" value="InterPro"/>
</dbReference>
<dbReference type="GO" id="GO:0005789">
    <property type="term" value="C:endoplasmic reticulum membrane"/>
    <property type="evidence" value="ECO:0007669"/>
    <property type="project" value="TreeGrafter"/>
</dbReference>
<keyword evidence="6" id="KW-0812">Transmembrane</keyword>
<dbReference type="InterPro" id="IPR011419">
    <property type="entry name" value="ATP12_ATP_synth-F1-assembly"/>
</dbReference>
<name>A0A9N9G8D0_9GLOM</name>
<keyword evidence="4" id="KW-0496">Mitochondrion</keyword>
<evidence type="ECO:0000313" key="8">
    <source>
        <dbReference type="Proteomes" id="UP000789570"/>
    </source>
</evidence>
<comment type="similarity">
    <text evidence="2">Belongs to the ATP12 family.</text>
</comment>